<feature type="region of interest" description="Disordered" evidence="1">
    <location>
        <begin position="54"/>
        <end position="100"/>
    </location>
</feature>
<organism evidence="2 3">
    <name type="scientific">Leptosia nina</name>
    <dbReference type="NCBI Taxonomy" id="320188"/>
    <lineage>
        <taxon>Eukaryota</taxon>
        <taxon>Metazoa</taxon>
        <taxon>Ecdysozoa</taxon>
        <taxon>Arthropoda</taxon>
        <taxon>Hexapoda</taxon>
        <taxon>Insecta</taxon>
        <taxon>Pterygota</taxon>
        <taxon>Neoptera</taxon>
        <taxon>Endopterygota</taxon>
        <taxon>Lepidoptera</taxon>
        <taxon>Glossata</taxon>
        <taxon>Ditrysia</taxon>
        <taxon>Papilionoidea</taxon>
        <taxon>Pieridae</taxon>
        <taxon>Pierinae</taxon>
        <taxon>Leptosia</taxon>
    </lineage>
</organism>
<accession>A0AAV1JN10</accession>
<feature type="compositionally biased region" description="Basic and acidic residues" evidence="1">
    <location>
        <begin position="65"/>
        <end position="80"/>
    </location>
</feature>
<gene>
    <name evidence="2" type="ORF">LNINA_LOCUS10070</name>
</gene>
<evidence type="ECO:0000313" key="3">
    <source>
        <dbReference type="Proteomes" id="UP001497472"/>
    </source>
</evidence>
<dbReference type="AlphaFoldDB" id="A0AAV1JN10"/>
<evidence type="ECO:0008006" key="4">
    <source>
        <dbReference type="Google" id="ProtNLM"/>
    </source>
</evidence>
<name>A0AAV1JN10_9NEOP</name>
<protein>
    <recommendedName>
        <fullName evidence="4">Secreted protein</fullName>
    </recommendedName>
</protein>
<dbReference type="EMBL" id="CAVLEF010000100">
    <property type="protein sequence ID" value="CAK1550878.1"/>
    <property type="molecule type" value="Genomic_DNA"/>
</dbReference>
<proteinExistence type="predicted"/>
<evidence type="ECO:0000313" key="2">
    <source>
        <dbReference type="EMBL" id="CAK1550878.1"/>
    </source>
</evidence>
<sequence>MSAEAAWICYALRRGPTLGLRALFATPFAITFKFKRSLTNITTYNAQNFTYGHETRLQPPRRGSVAREVKRVREPSEDCGARGSATGAGPRRGRPPPAEP</sequence>
<comment type="caution">
    <text evidence="2">The sequence shown here is derived from an EMBL/GenBank/DDBJ whole genome shotgun (WGS) entry which is preliminary data.</text>
</comment>
<reference evidence="2 3" key="1">
    <citation type="submission" date="2023-11" db="EMBL/GenBank/DDBJ databases">
        <authorList>
            <person name="Okamura Y."/>
        </authorList>
    </citation>
    <scope>NUCLEOTIDE SEQUENCE [LARGE SCALE GENOMIC DNA]</scope>
</reference>
<dbReference type="Proteomes" id="UP001497472">
    <property type="component" value="Unassembled WGS sequence"/>
</dbReference>
<keyword evidence="3" id="KW-1185">Reference proteome</keyword>
<evidence type="ECO:0000256" key="1">
    <source>
        <dbReference type="SAM" id="MobiDB-lite"/>
    </source>
</evidence>